<reference evidence="2" key="1">
    <citation type="submission" date="2021-02" db="EMBL/GenBank/DDBJ databases">
        <title>Psilocybe cubensis genome.</title>
        <authorList>
            <person name="Mckernan K.J."/>
            <person name="Crawford S."/>
            <person name="Trippe A."/>
            <person name="Kane L.T."/>
            <person name="Mclaughlin S."/>
        </authorList>
    </citation>
    <scope>NUCLEOTIDE SEQUENCE [LARGE SCALE GENOMIC DNA]</scope>
    <source>
        <strain evidence="2">MGC-MH-2018</strain>
    </source>
</reference>
<dbReference type="Gene3D" id="3.40.50.2000">
    <property type="entry name" value="Glycogen Phosphorylase B"/>
    <property type="match status" value="2"/>
</dbReference>
<dbReference type="AlphaFoldDB" id="A0A8H7XMN4"/>
<accession>A0A8H7XMN4</accession>
<dbReference type="Pfam" id="PF00201">
    <property type="entry name" value="UDPGT"/>
    <property type="match status" value="1"/>
</dbReference>
<evidence type="ECO:0000313" key="2">
    <source>
        <dbReference type="EMBL" id="KAG5162751.1"/>
    </source>
</evidence>
<organism evidence="2">
    <name type="scientific">Psilocybe cubensis</name>
    <name type="common">Psychedelic mushroom</name>
    <name type="synonym">Stropharia cubensis</name>
    <dbReference type="NCBI Taxonomy" id="181762"/>
    <lineage>
        <taxon>Eukaryota</taxon>
        <taxon>Fungi</taxon>
        <taxon>Dikarya</taxon>
        <taxon>Basidiomycota</taxon>
        <taxon>Agaricomycotina</taxon>
        <taxon>Agaricomycetes</taxon>
        <taxon>Agaricomycetidae</taxon>
        <taxon>Agaricales</taxon>
        <taxon>Agaricineae</taxon>
        <taxon>Strophariaceae</taxon>
        <taxon>Psilocybe</taxon>
    </lineage>
</organism>
<gene>
    <name evidence="2" type="ORF">JR316_012135</name>
</gene>
<name>A0A8H7XMN4_PSICU</name>
<dbReference type="OrthoDB" id="5835829at2759"/>
<evidence type="ECO:0000256" key="1">
    <source>
        <dbReference type="ARBA" id="ARBA00022679"/>
    </source>
</evidence>
<proteinExistence type="predicted"/>
<comment type="caution">
    <text evidence="2">The sequence shown here is derived from an EMBL/GenBank/DDBJ whole genome shotgun (WGS) entry which is preliminary data.</text>
</comment>
<dbReference type="EMBL" id="JAFIQS010000017">
    <property type="protein sequence ID" value="KAG5162751.1"/>
    <property type="molecule type" value="Genomic_DNA"/>
</dbReference>
<sequence>MPLWGHSRAPCVLAARLVKEHESLVVSMIIPPNYFKNAEAEISAEFDDAPEETRRRLRVFSPYKSDKDDIFFNITALFGSFSTTYKSLLEANAITCAQTGQVFDSAPSPCAVFLDVYLSPLMFAVRAMSGSTVPIVGLCPLHASFLVHLYGPERMDGLGDLDAKIEAEAARLGVTAKDIGDTLHTMPVVSDFLKLAYKGFETSNAIFSFSSYNLEKQSIDAMRSWFSEDWNKEVYTVGPLFPSKPTTYSISSKTASGSSQVEEFLETSLKKHGENSLVLISFGSLFWPIISEYIEEVLEALVEKNIPFILSCASIYATVSDELVSRIHATESGLICKWVPQKYVLNHPATGWFMTHAGQSGVLEALDSGTPMICWPFEFDQPCAAAHLSENLHVAFELVQVRTGVHGMKPLYRHGMQAKGTREAVGVEIREVLDACRGDKGAELRKNALEIKAQFSESWKANGVSRKDMHLFLEKFNIRL</sequence>
<dbReference type="SUPFAM" id="SSF53756">
    <property type="entry name" value="UDP-Glycosyltransferase/glycogen phosphorylase"/>
    <property type="match status" value="1"/>
</dbReference>
<dbReference type="PANTHER" id="PTHR48045:SF31">
    <property type="entry name" value="UDP-GLYCOSYLTRANSFERASE 76B1-LIKE"/>
    <property type="match status" value="1"/>
</dbReference>
<protein>
    <recommendedName>
        <fullName evidence="3">UDP-Glycosyltransferase/glycogen phosphorylase</fullName>
    </recommendedName>
</protein>
<dbReference type="GO" id="GO:0008194">
    <property type="term" value="F:UDP-glycosyltransferase activity"/>
    <property type="evidence" value="ECO:0007669"/>
    <property type="project" value="InterPro"/>
</dbReference>
<evidence type="ECO:0008006" key="3">
    <source>
        <dbReference type="Google" id="ProtNLM"/>
    </source>
</evidence>
<dbReference type="CDD" id="cd03784">
    <property type="entry name" value="GT1_Gtf-like"/>
    <property type="match status" value="1"/>
</dbReference>
<keyword evidence="1" id="KW-0808">Transferase</keyword>
<dbReference type="InterPro" id="IPR002213">
    <property type="entry name" value="UDP_glucos_trans"/>
</dbReference>
<dbReference type="PANTHER" id="PTHR48045">
    <property type="entry name" value="UDP-GLYCOSYLTRANSFERASE 72B1"/>
    <property type="match status" value="1"/>
</dbReference>